<dbReference type="AlphaFoldDB" id="A0A8S3Z5E3"/>
<accession>A0A8S3Z5E3</accession>
<evidence type="ECO:0000256" key="1">
    <source>
        <dbReference type="SAM" id="Coils"/>
    </source>
</evidence>
<dbReference type="Proteomes" id="UP000678393">
    <property type="component" value="Unassembled WGS sequence"/>
</dbReference>
<feature type="non-terminal residue" evidence="3">
    <location>
        <position position="245"/>
    </location>
</feature>
<feature type="region of interest" description="Disordered" evidence="2">
    <location>
        <begin position="205"/>
        <end position="245"/>
    </location>
</feature>
<name>A0A8S3Z5E3_9EUPU</name>
<proteinExistence type="predicted"/>
<organism evidence="3 4">
    <name type="scientific">Candidula unifasciata</name>
    <dbReference type="NCBI Taxonomy" id="100452"/>
    <lineage>
        <taxon>Eukaryota</taxon>
        <taxon>Metazoa</taxon>
        <taxon>Spiralia</taxon>
        <taxon>Lophotrochozoa</taxon>
        <taxon>Mollusca</taxon>
        <taxon>Gastropoda</taxon>
        <taxon>Heterobranchia</taxon>
        <taxon>Euthyneura</taxon>
        <taxon>Panpulmonata</taxon>
        <taxon>Eupulmonata</taxon>
        <taxon>Stylommatophora</taxon>
        <taxon>Helicina</taxon>
        <taxon>Helicoidea</taxon>
        <taxon>Geomitridae</taxon>
        <taxon>Candidula</taxon>
    </lineage>
</organism>
<sequence length="245" mass="28155">AARRELERQRQMEWEKQRKEQLMVEKQREYEQLGMMKSHLANLQNELESLNAKKAELALKIAQVQKGVADVTSSIDMMRVSRDRTLADIHLLERQTVELNKKLASLGGEKDVYGVQVQTAQAAPLSDTHRTVVSSIEAKKASIQKMKKEIEQLESDTEARLGEIDCSNAELKNLKDDLARLERELPLFKKQQDEKIALQKKIAREMQQKQQADKEQQEKLRQEIAQLHKKEKAVSVPKVSKPPPT</sequence>
<feature type="compositionally biased region" description="Basic and acidic residues" evidence="2">
    <location>
        <begin position="205"/>
        <end position="228"/>
    </location>
</feature>
<evidence type="ECO:0000256" key="2">
    <source>
        <dbReference type="SAM" id="MobiDB-lite"/>
    </source>
</evidence>
<feature type="coiled-coil region" evidence="1">
    <location>
        <begin position="33"/>
        <end position="67"/>
    </location>
</feature>
<evidence type="ECO:0000313" key="3">
    <source>
        <dbReference type="EMBL" id="CAG5123528.1"/>
    </source>
</evidence>
<evidence type="ECO:0000313" key="4">
    <source>
        <dbReference type="Proteomes" id="UP000678393"/>
    </source>
</evidence>
<comment type="caution">
    <text evidence="3">The sequence shown here is derived from an EMBL/GenBank/DDBJ whole genome shotgun (WGS) entry which is preliminary data.</text>
</comment>
<keyword evidence="1" id="KW-0175">Coiled coil</keyword>
<dbReference type="OrthoDB" id="2015333at2759"/>
<reference evidence="3" key="1">
    <citation type="submission" date="2021-04" db="EMBL/GenBank/DDBJ databases">
        <authorList>
            <consortium name="Molecular Ecology Group"/>
        </authorList>
    </citation>
    <scope>NUCLEOTIDE SEQUENCE</scope>
</reference>
<feature type="non-terminal residue" evidence="3">
    <location>
        <position position="1"/>
    </location>
</feature>
<keyword evidence="4" id="KW-1185">Reference proteome</keyword>
<dbReference type="EMBL" id="CAJHNH020001547">
    <property type="protein sequence ID" value="CAG5123528.1"/>
    <property type="molecule type" value="Genomic_DNA"/>
</dbReference>
<gene>
    <name evidence="3" type="ORF">CUNI_LOCUS9086</name>
</gene>
<protein>
    <submittedName>
        <fullName evidence="3">Uncharacterized protein</fullName>
    </submittedName>
</protein>